<feature type="domain" description="GST C-terminal" evidence="3">
    <location>
        <begin position="862"/>
        <end position="985"/>
    </location>
</feature>
<dbReference type="OrthoDB" id="445341at2759"/>
<name>A0A420YG19_9PEZI</name>
<dbReference type="PROSITE" id="PS50405">
    <property type="entry name" value="GST_CTER"/>
    <property type="match status" value="1"/>
</dbReference>
<dbReference type="AlphaFoldDB" id="A0A420YG19"/>
<dbReference type="PANTHER" id="PTHR31212:SF5">
    <property type="entry name" value="ISOCHORISMATASE FAMILY PROTEIN FAMILY (AFU_ORTHOLOGUE AFUA_3G14500)"/>
    <property type="match status" value="1"/>
</dbReference>
<evidence type="ECO:0000313" key="5">
    <source>
        <dbReference type="EMBL" id="RKU46700.1"/>
    </source>
</evidence>
<dbReference type="InterPro" id="IPR037151">
    <property type="entry name" value="AlkB-like_sf"/>
</dbReference>
<dbReference type="InterPro" id="IPR005123">
    <property type="entry name" value="Oxoglu/Fe-dep_dioxygenase_dom"/>
</dbReference>
<evidence type="ECO:0000259" key="4">
    <source>
        <dbReference type="PROSITE" id="PS51471"/>
    </source>
</evidence>
<dbReference type="Pfam" id="PF24470">
    <property type="entry name" value="Thiored_Isochorism"/>
    <property type="match status" value="1"/>
</dbReference>
<feature type="compositionally biased region" description="Low complexity" evidence="2">
    <location>
        <begin position="648"/>
        <end position="659"/>
    </location>
</feature>
<evidence type="ECO:0000256" key="1">
    <source>
        <dbReference type="ARBA" id="ARBA00006336"/>
    </source>
</evidence>
<feature type="compositionally biased region" description="Polar residues" evidence="2">
    <location>
        <begin position="397"/>
        <end position="418"/>
    </location>
</feature>
<dbReference type="InterPro" id="IPR036380">
    <property type="entry name" value="Isochorismatase-like_sf"/>
</dbReference>
<feature type="compositionally biased region" description="Basic and acidic residues" evidence="2">
    <location>
        <begin position="239"/>
        <end position="256"/>
    </location>
</feature>
<comment type="caution">
    <text evidence="5">The sequence shown here is derived from an EMBL/GenBank/DDBJ whole genome shotgun (WGS) entry which is preliminary data.</text>
</comment>
<evidence type="ECO:0008006" key="7">
    <source>
        <dbReference type="Google" id="ProtNLM"/>
    </source>
</evidence>
<dbReference type="CDD" id="cd00431">
    <property type="entry name" value="cysteine_hydrolases"/>
    <property type="match status" value="1"/>
</dbReference>
<dbReference type="SUPFAM" id="SSF52499">
    <property type="entry name" value="Isochorismatase-like hydrolases"/>
    <property type="match status" value="1"/>
</dbReference>
<feature type="region of interest" description="Disordered" evidence="2">
    <location>
        <begin position="633"/>
        <end position="672"/>
    </location>
</feature>
<dbReference type="Gene3D" id="3.40.50.850">
    <property type="entry name" value="Isochorismatase-like"/>
    <property type="match status" value="1"/>
</dbReference>
<reference evidence="5 6" key="1">
    <citation type="submission" date="2018-08" db="EMBL/GenBank/DDBJ databases">
        <title>Draft genome of the lignicolous fungus Coniochaeta pulveracea.</title>
        <authorList>
            <person name="Borstlap C.J."/>
            <person name="De Witt R.N."/>
            <person name="Botha A."/>
            <person name="Volschenk H."/>
        </authorList>
    </citation>
    <scope>NUCLEOTIDE SEQUENCE [LARGE SCALE GENOMIC DNA]</scope>
    <source>
        <strain evidence="5 6">CAB683</strain>
    </source>
</reference>
<dbReference type="Gene3D" id="1.20.1050.10">
    <property type="match status" value="1"/>
</dbReference>
<evidence type="ECO:0000256" key="2">
    <source>
        <dbReference type="SAM" id="MobiDB-lite"/>
    </source>
</evidence>
<feature type="compositionally biased region" description="Polar residues" evidence="2">
    <location>
        <begin position="310"/>
        <end position="323"/>
    </location>
</feature>
<dbReference type="PROSITE" id="PS51471">
    <property type="entry name" value="FE2OG_OXY"/>
    <property type="match status" value="1"/>
</dbReference>
<feature type="domain" description="Fe2OG dioxygenase" evidence="4">
    <location>
        <begin position="587"/>
        <end position="723"/>
    </location>
</feature>
<dbReference type="EMBL" id="QVQW01000013">
    <property type="protein sequence ID" value="RKU46700.1"/>
    <property type="molecule type" value="Genomic_DNA"/>
</dbReference>
<keyword evidence="6" id="KW-1185">Reference proteome</keyword>
<evidence type="ECO:0000313" key="6">
    <source>
        <dbReference type="Proteomes" id="UP000275385"/>
    </source>
</evidence>
<dbReference type="SUPFAM" id="SSF47616">
    <property type="entry name" value="GST C-terminal domain-like"/>
    <property type="match status" value="1"/>
</dbReference>
<feature type="region of interest" description="Disordered" evidence="2">
    <location>
        <begin position="239"/>
        <end position="295"/>
    </location>
</feature>
<dbReference type="PANTHER" id="PTHR31212">
    <property type="entry name" value="ALPHA-KETOGLUTARATE-DEPENDENT DIOXYGENASE ALKB HOMOLOG 3"/>
    <property type="match status" value="1"/>
</dbReference>
<feature type="compositionally biased region" description="Basic and acidic residues" evidence="2">
    <location>
        <begin position="267"/>
        <end position="282"/>
    </location>
</feature>
<dbReference type="Pfam" id="PF13532">
    <property type="entry name" value="2OG-FeII_Oxy_2"/>
    <property type="match status" value="1"/>
</dbReference>
<feature type="compositionally biased region" description="Polar residues" evidence="2">
    <location>
        <begin position="457"/>
        <end position="475"/>
    </location>
</feature>
<dbReference type="InterPro" id="IPR036282">
    <property type="entry name" value="Glutathione-S-Trfase_C_sf"/>
</dbReference>
<dbReference type="CDD" id="cd00299">
    <property type="entry name" value="GST_C_family"/>
    <property type="match status" value="1"/>
</dbReference>
<feature type="compositionally biased region" description="Low complexity" evidence="2">
    <location>
        <begin position="485"/>
        <end position="495"/>
    </location>
</feature>
<dbReference type="InterPro" id="IPR000868">
    <property type="entry name" value="Isochorismatase-like_dom"/>
</dbReference>
<dbReference type="Gene3D" id="2.60.120.590">
    <property type="entry name" value="Alpha-ketoglutarate-dependent dioxygenase AlkB-like"/>
    <property type="match status" value="1"/>
</dbReference>
<dbReference type="InterPro" id="IPR027450">
    <property type="entry name" value="AlkB-like"/>
</dbReference>
<sequence>MPTLRTRQALLILDLQNDFVSPGGALTVQDGDGLVSRVVEVAKAFRESGAGDVVWIRSQFDGHRSLDEGNQIVTTDAPFVPKRHTSSRGRQLAPGRHEQEVKEADEEAFLSVPPDSQKPECVRPGAHGSQLVDEAQRAVDSNKDIVFTKTHYSAFAAGQQLLQLLRGRFVTEIYVCGALTNVSIYATALDAASHGYAITLIDDCCGYRSDMRHSNAIHQLMHLTGCEVTTAEEIMAEWKPKQKKNDGRSIDRRIDSTEVPSGGSRRLNRENKRTSGMKEEKGGVNPDTTTPEDDISGVVQSSLKMLTLASGTTANRSVPSEDSPQPHLETRQTHTRAAPVDVPHEGTGAKSLSQYLKKSPTNAVRASASATQPDQISLSVRSADRSPTADAAKLRDSQTPPSLTLDENNQPTASTMLQGTRAVDASSSEIDEGKASDMTLFEVDNNTLESSPLEGCDSQSPSTSPLEVDSTSKPTSEPPIYHNAPSSSSQPIVSSPLCEGDTTLITNLLSTPLSITAFDNLKSEVRWNRMSHQGGEVPRLVAVQGNVDSEGNYPIYRHPSDESPPLLPFSPTVSLIKSYVEKAIGHELNHVLIQLYRSGQDYISEHSDKTLDIAHGSYICNVSLGAERTMVFRTKRVDKDPSRRHTDTSSSLSNPPSTTEVPGPKRETVRTPLPHNSLIRMGLATNSRWLHAIRQDKRLTNQKSPTELAYSGERISLTFRKIATFTDASQSLIWGQGATSKTRDSAQPVINGQTPEAVRMLQAFGTENHSSDFDWEGVYGGGFDVVNLGEAKRLFLSQDAVVNMRILMMLGDLEIGVAKGATGTEGMGNEAGIKFVDNGEGRTEVEGQLGIMLYLDAVYGRKPGERAVLGRKYSRFQSAIDLLDRWRAVPLDEDGTGPKIKQLKKELGVWEGWLAESEKEKGEGKQVYMAGGDRASIVDYALWPVLHQIMKCKSEAMGEFPGLRGYYDALRGSTGAKRALGERDS</sequence>
<dbReference type="InterPro" id="IPR057088">
    <property type="entry name" value="GLRG_09195_Thiored"/>
</dbReference>
<feature type="compositionally biased region" description="Polar residues" evidence="2">
    <location>
        <begin position="350"/>
        <end position="380"/>
    </location>
</feature>
<dbReference type="Pfam" id="PF00857">
    <property type="entry name" value="Isochorismatase"/>
    <property type="match status" value="1"/>
</dbReference>
<dbReference type="STRING" id="177199.A0A420YG19"/>
<dbReference type="SUPFAM" id="SSF51197">
    <property type="entry name" value="Clavaminate synthase-like"/>
    <property type="match status" value="1"/>
</dbReference>
<gene>
    <name evidence="5" type="ORF">DL546_008905</name>
</gene>
<dbReference type="InterPro" id="IPR032854">
    <property type="entry name" value="ALKBH3"/>
</dbReference>
<comment type="similarity">
    <text evidence="1">Belongs to the isochorismatase family.</text>
</comment>
<accession>A0A420YG19</accession>
<feature type="region of interest" description="Disordered" evidence="2">
    <location>
        <begin position="81"/>
        <end position="119"/>
    </location>
</feature>
<evidence type="ECO:0000259" key="3">
    <source>
        <dbReference type="PROSITE" id="PS50405"/>
    </source>
</evidence>
<dbReference type="GO" id="GO:0006307">
    <property type="term" value="P:DNA alkylation repair"/>
    <property type="evidence" value="ECO:0007669"/>
    <property type="project" value="InterPro"/>
</dbReference>
<protein>
    <recommendedName>
        <fullName evidence="7">Fe2OG dioxygenase domain-containing protein</fullName>
    </recommendedName>
</protein>
<organism evidence="5 6">
    <name type="scientific">Coniochaeta pulveracea</name>
    <dbReference type="NCBI Taxonomy" id="177199"/>
    <lineage>
        <taxon>Eukaryota</taxon>
        <taxon>Fungi</taxon>
        <taxon>Dikarya</taxon>
        <taxon>Ascomycota</taxon>
        <taxon>Pezizomycotina</taxon>
        <taxon>Sordariomycetes</taxon>
        <taxon>Sordariomycetidae</taxon>
        <taxon>Coniochaetales</taxon>
        <taxon>Coniochaetaceae</taxon>
        <taxon>Coniochaeta</taxon>
    </lineage>
</organism>
<dbReference type="GO" id="GO:0051213">
    <property type="term" value="F:dioxygenase activity"/>
    <property type="evidence" value="ECO:0007669"/>
    <property type="project" value="InterPro"/>
</dbReference>
<feature type="region of interest" description="Disordered" evidence="2">
    <location>
        <begin position="310"/>
        <end position="495"/>
    </location>
</feature>
<dbReference type="Proteomes" id="UP000275385">
    <property type="component" value="Unassembled WGS sequence"/>
</dbReference>
<proteinExistence type="inferred from homology"/>
<dbReference type="InterPro" id="IPR010987">
    <property type="entry name" value="Glutathione-S-Trfase_C-like"/>
</dbReference>
<feature type="compositionally biased region" description="Basic and acidic residues" evidence="2">
    <location>
        <begin position="635"/>
        <end position="647"/>
    </location>
</feature>